<gene>
    <name evidence="2" type="ORF">PFDSM3638_02050</name>
</gene>
<dbReference type="RefSeq" id="WP_011011531.1">
    <property type="nucleotide sequence ID" value="NC_003413.1"/>
</dbReference>
<dbReference type="OrthoDB" id="31512at2157"/>
<dbReference type="Proteomes" id="UP000324354">
    <property type="component" value="Chromosome"/>
</dbReference>
<reference evidence="2 3" key="1">
    <citation type="submission" date="2017-08" db="EMBL/GenBank/DDBJ databases">
        <title>Resequencing and Reannotation of the genome of Pyrococcus furiosus type strain DSM3638.</title>
        <authorList>
            <person name="Reichelt R.M."/>
            <person name="Bunk B."/>
        </authorList>
    </citation>
    <scope>NUCLEOTIDE SEQUENCE [LARGE SCALE GENOMIC DNA]</scope>
    <source>
        <strain evidence="2 3">DSM 3638</strain>
    </source>
</reference>
<dbReference type="AlphaFoldDB" id="A0A5C0XNA0"/>
<feature type="domain" description="DUF58" evidence="1">
    <location>
        <begin position="190"/>
        <end position="359"/>
    </location>
</feature>
<dbReference type="GeneID" id="13302223"/>
<name>A0A5C0XNA0_PYRFU</name>
<protein>
    <submittedName>
        <fullName evidence="2">DUF58 domain-containing protein</fullName>
    </submittedName>
</protein>
<dbReference type="InterPro" id="IPR025738">
    <property type="entry name" value="BatD"/>
</dbReference>
<dbReference type="GeneID" id="41712213"/>
<evidence type="ECO:0000259" key="1">
    <source>
        <dbReference type="Pfam" id="PF01882"/>
    </source>
</evidence>
<proteinExistence type="predicted"/>
<sequence>MRGTNFFGSLFVVFILLSLLFGTSPNLAFFPLVVLMLGLILEPPKDVTVEREIEKTRTRVGERINVTLKVKVRKGIGIVLVRDNPPASFKVEGKTSTTTFVHPFKRKFEISYTLVPLKRGEFELPKVEVFCIHFLKFYPMSYFLTGEPIKIAVVPSPGIGRVVRAKKVLTKKSPVMLYSLTGALTTDFKEIREYVYGDAFKFINWKATARTGKLLVNEFEREGKRSIMIFLDSRMENLGSHVDNPLEYAVDLAYALATFYLSKGNNVGLYVIGQEKLVTPSSSSAHRETILKALLGAEYKVEETINEAFSKASQVLMRYAPTIILITNVTEEIIEELKKIKGNVVLVDISLYKKIMPNEGILVNLKKKSLHSELKFPAILWDVSKHDIRQAFLKVVMTA</sequence>
<dbReference type="InterPro" id="IPR002881">
    <property type="entry name" value="DUF58"/>
</dbReference>
<evidence type="ECO:0000313" key="3">
    <source>
        <dbReference type="Proteomes" id="UP000324354"/>
    </source>
</evidence>
<dbReference type="EMBL" id="CP023154">
    <property type="protein sequence ID" value="QEK78132.1"/>
    <property type="molecule type" value="Genomic_DNA"/>
</dbReference>
<organism evidence="2 3">
    <name type="scientific">Pyrococcus furiosus (strain ATCC 43587 / DSM 3638 / JCM 8422 / Vc1)</name>
    <dbReference type="NCBI Taxonomy" id="186497"/>
    <lineage>
        <taxon>Archaea</taxon>
        <taxon>Methanobacteriati</taxon>
        <taxon>Methanobacteriota</taxon>
        <taxon>Thermococci</taxon>
        <taxon>Thermococcales</taxon>
        <taxon>Thermococcaceae</taxon>
        <taxon>Pyrococcus</taxon>
    </lineage>
</organism>
<dbReference type="Pfam" id="PF01882">
    <property type="entry name" value="DUF58"/>
    <property type="match status" value="1"/>
</dbReference>
<evidence type="ECO:0000313" key="2">
    <source>
        <dbReference type="EMBL" id="QEK78132.1"/>
    </source>
</evidence>
<accession>A0A5C0XNA0</accession>
<dbReference type="PANTHER" id="PTHR34351">
    <property type="entry name" value="SLR1927 PROTEIN-RELATED"/>
    <property type="match status" value="1"/>
</dbReference>
<dbReference type="Pfam" id="PF13584">
    <property type="entry name" value="BatD"/>
    <property type="match status" value="1"/>
</dbReference>